<proteinExistence type="predicted"/>
<accession>A0A316TLH9</accession>
<comment type="caution">
    <text evidence="1">The sequence shown here is derived from an EMBL/GenBank/DDBJ whole genome shotgun (WGS) entry which is preliminary data.</text>
</comment>
<evidence type="ECO:0000313" key="1">
    <source>
        <dbReference type="EMBL" id="PWN05427.1"/>
    </source>
</evidence>
<reference evidence="1 2" key="1">
    <citation type="submission" date="2018-05" db="EMBL/GenBank/DDBJ databases">
        <title>Rhodohalobacter halophilus gen. nov., sp. nov., a moderately halophilic member of the family Balneolaceae.</title>
        <authorList>
            <person name="Liu Z.-W."/>
        </authorList>
    </citation>
    <scope>NUCLEOTIDE SEQUENCE [LARGE SCALE GENOMIC DNA]</scope>
    <source>
        <strain evidence="1 2">8A47</strain>
    </source>
</reference>
<name>A0A316TLH9_9BACT</name>
<keyword evidence="2" id="KW-1185">Reference proteome</keyword>
<dbReference type="AlphaFoldDB" id="A0A316TLH9"/>
<sequence>MIGFRVQGSRFRVQGSGFKVQGSRFKVQGSRFKVQKKYYKRDRLSQTSNLTYFCHLTSPFSPIGLAQGMLLPFAFCLFTQYSILNTQYSILNTQKRRYFRDHHQI</sequence>
<evidence type="ECO:0000313" key="2">
    <source>
        <dbReference type="Proteomes" id="UP000245533"/>
    </source>
</evidence>
<dbReference type="EMBL" id="QGGB01000010">
    <property type="protein sequence ID" value="PWN05427.1"/>
    <property type="molecule type" value="Genomic_DNA"/>
</dbReference>
<protein>
    <submittedName>
        <fullName evidence="1">Uncharacterized protein</fullName>
    </submittedName>
</protein>
<gene>
    <name evidence="1" type="ORF">DDZ15_15290</name>
</gene>
<organism evidence="1 2">
    <name type="scientific">Rhodohalobacter mucosus</name>
    <dbReference type="NCBI Taxonomy" id="2079485"/>
    <lineage>
        <taxon>Bacteria</taxon>
        <taxon>Pseudomonadati</taxon>
        <taxon>Balneolota</taxon>
        <taxon>Balneolia</taxon>
        <taxon>Balneolales</taxon>
        <taxon>Balneolaceae</taxon>
        <taxon>Rhodohalobacter</taxon>
    </lineage>
</organism>
<dbReference type="Proteomes" id="UP000245533">
    <property type="component" value="Unassembled WGS sequence"/>
</dbReference>